<dbReference type="AlphaFoldDB" id="A0A7T2PG84"/>
<proteinExistence type="predicted"/>
<dbReference type="PANTHER" id="PTHR43685:SF2">
    <property type="entry name" value="GLYCOSYLTRANSFERASE 2-LIKE DOMAIN-CONTAINING PROTEIN"/>
    <property type="match status" value="1"/>
</dbReference>
<gene>
    <name evidence="2" type="ORF">I6G90_01195</name>
</gene>
<feature type="domain" description="Glycosyltransferase 2-like" evidence="1">
    <location>
        <begin position="4"/>
        <end position="122"/>
    </location>
</feature>
<dbReference type="Pfam" id="PF00535">
    <property type="entry name" value="Glycos_transf_2"/>
    <property type="match status" value="1"/>
</dbReference>
<dbReference type="CDD" id="cd04196">
    <property type="entry name" value="GT_2_like_d"/>
    <property type="match status" value="1"/>
</dbReference>
<dbReference type="Proteomes" id="UP000595101">
    <property type="component" value="Chromosome"/>
</dbReference>
<dbReference type="Gene3D" id="3.90.550.10">
    <property type="entry name" value="Spore Coat Polysaccharide Biosynthesis Protein SpsA, Chain A"/>
    <property type="match status" value="1"/>
</dbReference>
<dbReference type="GO" id="GO:0016740">
    <property type="term" value="F:transferase activity"/>
    <property type="evidence" value="ECO:0007669"/>
    <property type="project" value="UniProtKB-KW"/>
</dbReference>
<keyword evidence="2" id="KW-0808">Transferase</keyword>
<sequence length="310" mass="35620">MIDIVIATYNPSVYLLEQIDSILSQEAIHKVSRIIIVDDSSVDTKYLKLAIKKDSRIEFYNNDSGRNGAKNNFSYGLSLTSAAFVMTCDQDDVWLPHKVELSLDTIMKLDGNYPCLVSTDVMVVDSELSVIHESFLNYKGVKLPQDARSNNILYRNIFPGCSMIFNRKLLDIALPIPEEAIMHDWWLISVASLIGQTSYCLQPTMLYRQHDSNCIGAKQSSLLSAFKARSIMDNLSLLEKHYLSIKMQNRVIYERFMLGENKSVNSELETFLHTEGILYESLKFSKYLRMGFVKSLLYFCFISYKKIFRQ</sequence>
<dbReference type="InterPro" id="IPR050834">
    <property type="entry name" value="Glycosyltransf_2"/>
</dbReference>
<dbReference type="GeneID" id="60784179"/>
<evidence type="ECO:0000313" key="2">
    <source>
        <dbReference type="EMBL" id="QPR55092.1"/>
    </source>
</evidence>
<dbReference type="EMBL" id="CP065745">
    <property type="protein sequence ID" value="QPR55092.1"/>
    <property type="molecule type" value="Genomic_DNA"/>
</dbReference>
<protein>
    <submittedName>
        <fullName evidence="2">Glycosyltransferase family 2 protein</fullName>
    </submittedName>
</protein>
<dbReference type="PANTHER" id="PTHR43685">
    <property type="entry name" value="GLYCOSYLTRANSFERASE"/>
    <property type="match status" value="1"/>
</dbReference>
<evidence type="ECO:0000259" key="1">
    <source>
        <dbReference type="Pfam" id="PF00535"/>
    </source>
</evidence>
<dbReference type="InterPro" id="IPR029044">
    <property type="entry name" value="Nucleotide-diphossugar_trans"/>
</dbReference>
<organism evidence="2 3">
    <name type="scientific">Aeromonas allosaccharophila</name>
    <dbReference type="NCBI Taxonomy" id="656"/>
    <lineage>
        <taxon>Bacteria</taxon>
        <taxon>Pseudomonadati</taxon>
        <taxon>Pseudomonadota</taxon>
        <taxon>Gammaproteobacteria</taxon>
        <taxon>Aeromonadales</taxon>
        <taxon>Aeromonadaceae</taxon>
        <taxon>Aeromonas</taxon>
    </lineage>
</organism>
<dbReference type="RefSeq" id="WP_197929362.1">
    <property type="nucleotide sequence ID" value="NZ_CP065745.1"/>
</dbReference>
<dbReference type="SUPFAM" id="SSF53448">
    <property type="entry name" value="Nucleotide-diphospho-sugar transferases"/>
    <property type="match status" value="1"/>
</dbReference>
<name>A0A7T2PG84_9GAMM</name>
<dbReference type="KEGG" id="aall:I6G90_01195"/>
<reference evidence="2 3" key="1">
    <citation type="submission" date="2020-12" db="EMBL/GenBank/DDBJ databases">
        <title>FDA dAtabase for Regulatory Grade micrObial Sequences (FDA-ARGOS): Supporting development and validation of Infectious Disease Dx tests.</title>
        <authorList>
            <person name="Sproer C."/>
            <person name="Gronow S."/>
            <person name="Severitt S."/>
            <person name="Schroder I."/>
            <person name="Tallon L."/>
            <person name="Sadzewicz L."/>
            <person name="Zhao X."/>
            <person name="Boylan J."/>
            <person name="Ott S."/>
            <person name="Bowen H."/>
            <person name="Vavikolanu K."/>
            <person name="Mehta A."/>
            <person name="Aluvathingal J."/>
            <person name="Nadendla S."/>
            <person name="Lowell S."/>
            <person name="Myers T."/>
            <person name="Yan Y."/>
            <person name="Sichtig H."/>
        </authorList>
    </citation>
    <scope>NUCLEOTIDE SEQUENCE [LARGE SCALE GENOMIC DNA]</scope>
    <source>
        <strain evidence="2 3">FDAARGOS_933</strain>
    </source>
</reference>
<accession>A0A7T2PG84</accession>
<evidence type="ECO:0000313" key="3">
    <source>
        <dbReference type="Proteomes" id="UP000595101"/>
    </source>
</evidence>
<dbReference type="InterPro" id="IPR001173">
    <property type="entry name" value="Glyco_trans_2-like"/>
</dbReference>